<proteinExistence type="predicted"/>
<dbReference type="OMA" id="LNKFRHY"/>
<dbReference type="KEGG" id="nve:5515486"/>
<dbReference type="eggNOG" id="KOG0691">
    <property type="taxonomic scope" value="Eukaryota"/>
</dbReference>
<dbReference type="EMBL" id="DS469553">
    <property type="protein sequence ID" value="EDO43550.1"/>
    <property type="molecule type" value="Genomic_DNA"/>
</dbReference>
<dbReference type="PhylomeDB" id="A7RYN0"/>
<accession>A7RYN0</accession>
<evidence type="ECO:0000259" key="2">
    <source>
        <dbReference type="PROSITE" id="PS50076"/>
    </source>
</evidence>
<dbReference type="InterPro" id="IPR029827">
    <property type="entry name" value="JDP1-like"/>
</dbReference>
<sequence length="122" mass="14458">MAEDVFKIVTKTEELEDFYSLLDCGEYATNEQINTEFKKKAKEWHPDKKRNDTDSHEYFARLKKARDVLCDEKMRAKYDHWRHIQIAVPFEVWMSLEKAAHASVHWAPKPRSQLMITQGNTS</sequence>
<reference evidence="3 4" key="1">
    <citation type="journal article" date="2007" name="Science">
        <title>Sea anemone genome reveals ancestral eumetazoan gene repertoire and genomic organization.</title>
        <authorList>
            <person name="Putnam N.H."/>
            <person name="Srivastava M."/>
            <person name="Hellsten U."/>
            <person name="Dirks B."/>
            <person name="Chapman J."/>
            <person name="Salamov A."/>
            <person name="Terry A."/>
            <person name="Shapiro H."/>
            <person name="Lindquist E."/>
            <person name="Kapitonov V.V."/>
            <person name="Jurka J."/>
            <person name="Genikhovich G."/>
            <person name="Grigoriev I.V."/>
            <person name="Lucas S.M."/>
            <person name="Steele R.E."/>
            <person name="Finnerty J.R."/>
            <person name="Technau U."/>
            <person name="Martindale M.Q."/>
            <person name="Rokhsar D.S."/>
        </authorList>
    </citation>
    <scope>NUCLEOTIDE SEQUENCE [LARGE SCALE GENOMIC DNA]</scope>
    <source>
        <strain evidence="4">CH2 X CH6</strain>
    </source>
</reference>
<dbReference type="PRINTS" id="PR00625">
    <property type="entry name" value="JDOMAIN"/>
</dbReference>
<protein>
    <recommendedName>
        <fullName evidence="2">J domain-containing protein</fullName>
    </recommendedName>
</protein>
<feature type="non-terminal residue" evidence="3">
    <location>
        <position position="1"/>
    </location>
</feature>
<dbReference type="InterPro" id="IPR001623">
    <property type="entry name" value="DnaJ_domain"/>
</dbReference>
<dbReference type="PROSITE" id="PS50076">
    <property type="entry name" value="DNAJ_2"/>
    <property type="match status" value="1"/>
</dbReference>
<dbReference type="SMART" id="SM00271">
    <property type="entry name" value="DnaJ"/>
    <property type="match status" value="1"/>
</dbReference>
<dbReference type="Gene3D" id="1.10.287.110">
    <property type="entry name" value="DnaJ domain"/>
    <property type="match status" value="1"/>
</dbReference>
<dbReference type="Proteomes" id="UP000001593">
    <property type="component" value="Unassembled WGS sequence"/>
</dbReference>
<dbReference type="HOGENOM" id="CLU_2313030_0_0_1"/>
<dbReference type="PANTHER" id="PTHR44500">
    <property type="entry name" value="DNAJ HOMOLOG SUBFAMILY C MEMBER 12"/>
    <property type="match status" value="1"/>
</dbReference>
<dbReference type="AlphaFoldDB" id="A7RYN0"/>
<organism evidence="3 4">
    <name type="scientific">Nematostella vectensis</name>
    <name type="common">Starlet sea anemone</name>
    <dbReference type="NCBI Taxonomy" id="45351"/>
    <lineage>
        <taxon>Eukaryota</taxon>
        <taxon>Metazoa</taxon>
        <taxon>Cnidaria</taxon>
        <taxon>Anthozoa</taxon>
        <taxon>Hexacorallia</taxon>
        <taxon>Actiniaria</taxon>
        <taxon>Edwardsiidae</taxon>
        <taxon>Nematostella</taxon>
    </lineage>
</organism>
<dbReference type="GO" id="GO:0005737">
    <property type="term" value="C:cytoplasm"/>
    <property type="evidence" value="ECO:0000318"/>
    <property type="project" value="GO_Central"/>
</dbReference>
<dbReference type="SUPFAM" id="SSF46565">
    <property type="entry name" value="Chaperone J-domain"/>
    <property type="match status" value="1"/>
</dbReference>
<dbReference type="PANTHER" id="PTHR44500:SF1">
    <property type="entry name" value="DNAJ HOMOLOG SUBFAMILY C MEMBER 12"/>
    <property type="match status" value="1"/>
</dbReference>
<evidence type="ECO:0000256" key="1">
    <source>
        <dbReference type="ARBA" id="ARBA00023186"/>
    </source>
</evidence>
<dbReference type="CDD" id="cd06257">
    <property type="entry name" value="DnaJ"/>
    <property type="match status" value="1"/>
</dbReference>
<dbReference type="InterPro" id="IPR036869">
    <property type="entry name" value="J_dom_sf"/>
</dbReference>
<evidence type="ECO:0000313" key="4">
    <source>
        <dbReference type="Proteomes" id="UP000001593"/>
    </source>
</evidence>
<evidence type="ECO:0000313" key="3">
    <source>
        <dbReference type="EMBL" id="EDO43550.1"/>
    </source>
</evidence>
<dbReference type="STRING" id="45351.A7RYN0"/>
<gene>
    <name evidence="3" type="ORF">NEMVEDRAFT_v1g97824</name>
</gene>
<dbReference type="InParanoid" id="A7RYN0"/>
<dbReference type="OrthoDB" id="436519at2759"/>
<dbReference type="Pfam" id="PF00226">
    <property type="entry name" value="DnaJ"/>
    <property type="match status" value="1"/>
</dbReference>
<keyword evidence="4" id="KW-1185">Reference proteome</keyword>
<dbReference type="FunCoup" id="A7RYN0">
    <property type="interactions" value="39"/>
</dbReference>
<feature type="domain" description="J" evidence="2">
    <location>
        <begin position="17"/>
        <end position="82"/>
    </location>
</feature>
<keyword evidence="1" id="KW-0143">Chaperone</keyword>
<name>A7RYN0_NEMVE</name>